<feature type="region of interest" description="Disordered" evidence="1">
    <location>
        <begin position="72"/>
        <end position="98"/>
    </location>
</feature>
<evidence type="ECO:0000313" key="3">
    <source>
        <dbReference type="Proteomes" id="UP000299102"/>
    </source>
</evidence>
<dbReference type="Proteomes" id="UP000299102">
    <property type="component" value="Unassembled WGS sequence"/>
</dbReference>
<accession>A0A4C1WIX4</accession>
<dbReference type="AlphaFoldDB" id="A0A4C1WIX4"/>
<dbReference type="EMBL" id="BGZK01000557">
    <property type="protein sequence ID" value="GBP50055.1"/>
    <property type="molecule type" value="Genomic_DNA"/>
</dbReference>
<organism evidence="2 3">
    <name type="scientific">Eumeta variegata</name>
    <name type="common">Bagworm moth</name>
    <name type="synonym">Eumeta japonica</name>
    <dbReference type="NCBI Taxonomy" id="151549"/>
    <lineage>
        <taxon>Eukaryota</taxon>
        <taxon>Metazoa</taxon>
        <taxon>Ecdysozoa</taxon>
        <taxon>Arthropoda</taxon>
        <taxon>Hexapoda</taxon>
        <taxon>Insecta</taxon>
        <taxon>Pterygota</taxon>
        <taxon>Neoptera</taxon>
        <taxon>Endopterygota</taxon>
        <taxon>Lepidoptera</taxon>
        <taxon>Glossata</taxon>
        <taxon>Ditrysia</taxon>
        <taxon>Tineoidea</taxon>
        <taxon>Psychidae</taxon>
        <taxon>Oiketicinae</taxon>
        <taxon>Eumeta</taxon>
    </lineage>
</organism>
<evidence type="ECO:0000313" key="2">
    <source>
        <dbReference type="EMBL" id="GBP50055.1"/>
    </source>
</evidence>
<evidence type="ECO:0000256" key="1">
    <source>
        <dbReference type="SAM" id="MobiDB-lite"/>
    </source>
</evidence>
<dbReference type="OrthoDB" id="7902892at2759"/>
<comment type="caution">
    <text evidence="2">The sequence shown here is derived from an EMBL/GenBank/DDBJ whole genome shotgun (WGS) entry which is preliminary data.</text>
</comment>
<name>A0A4C1WIX4_EUMVA</name>
<keyword evidence="3" id="KW-1185">Reference proteome</keyword>
<protein>
    <submittedName>
        <fullName evidence="2">Uncharacterized protein</fullName>
    </submittedName>
</protein>
<sequence length="129" mass="14794">MGFGGVSSAVSFHAVQGIPKLNDNPKRDDRINEDVPVSDRRHMWYQQDCCPAHFALQVRNFLDEEYPERWIGRSGRKPEGRCGRGPAGERHLDHVTSPTLGMRDSNNRSIFADYFMTVEGLVQRQYDKI</sequence>
<reference evidence="2 3" key="1">
    <citation type="journal article" date="2019" name="Commun. Biol.">
        <title>The bagworm genome reveals a unique fibroin gene that provides high tensile strength.</title>
        <authorList>
            <person name="Kono N."/>
            <person name="Nakamura H."/>
            <person name="Ohtoshi R."/>
            <person name="Tomita M."/>
            <person name="Numata K."/>
            <person name="Arakawa K."/>
        </authorList>
    </citation>
    <scope>NUCLEOTIDE SEQUENCE [LARGE SCALE GENOMIC DNA]</scope>
</reference>
<proteinExistence type="predicted"/>
<gene>
    <name evidence="2" type="ORF">EVAR_39632_1</name>
</gene>
<feature type="compositionally biased region" description="Basic and acidic residues" evidence="1">
    <location>
        <begin position="72"/>
        <end position="94"/>
    </location>
</feature>